<protein>
    <submittedName>
        <fullName evidence="1">Uncharacterized protein</fullName>
    </submittedName>
</protein>
<keyword evidence="2" id="KW-1185">Reference proteome</keyword>
<sequence>MTEEMHNLNTDMKELFTENKLEELAALLDNTGSEIVLTITNFNYSIIKGYLDSESFELLKQYIRFVAFVSFLCEYAGKSQLVSESDYQEMAQSFQRILEYVHQNKNV</sequence>
<dbReference type="KEGG" id="acht:bsdcttw_12030"/>
<organism evidence="1 2">
    <name type="scientific">Anaerocolumna chitinilytica</name>
    <dbReference type="NCBI Taxonomy" id="1727145"/>
    <lineage>
        <taxon>Bacteria</taxon>
        <taxon>Bacillati</taxon>
        <taxon>Bacillota</taxon>
        <taxon>Clostridia</taxon>
        <taxon>Lachnospirales</taxon>
        <taxon>Lachnospiraceae</taxon>
        <taxon>Anaerocolumna</taxon>
    </lineage>
</organism>
<evidence type="ECO:0000313" key="1">
    <source>
        <dbReference type="EMBL" id="BCJ98162.1"/>
    </source>
</evidence>
<proteinExistence type="predicted"/>
<dbReference type="EMBL" id="AP023368">
    <property type="protein sequence ID" value="BCJ98162.1"/>
    <property type="molecule type" value="Genomic_DNA"/>
</dbReference>
<reference evidence="1 2" key="1">
    <citation type="submission" date="2020-08" db="EMBL/GenBank/DDBJ databases">
        <title>Draft genome sequencing of an Anaerocolumna strain isolated from anoxic soil subjected to BSD treatment.</title>
        <authorList>
            <person name="Uek A."/>
            <person name="Tonouchi A."/>
        </authorList>
    </citation>
    <scope>NUCLEOTIDE SEQUENCE [LARGE SCALE GENOMIC DNA]</scope>
    <source>
        <strain evidence="1 2">CTTW</strain>
    </source>
</reference>
<name>A0A7I8DIN2_9FIRM</name>
<evidence type="ECO:0000313" key="2">
    <source>
        <dbReference type="Proteomes" id="UP000515703"/>
    </source>
</evidence>
<reference evidence="1 2" key="2">
    <citation type="submission" date="2020-08" db="EMBL/GenBank/DDBJ databases">
        <authorList>
            <person name="Ueki A."/>
            <person name="Tonouchi A."/>
        </authorList>
    </citation>
    <scope>NUCLEOTIDE SEQUENCE [LARGE SCALE GENOMIC DNA]</scope>
    <source>
        <strain evidence="1 2">CTTW</strain>
    </source>
</reference>
<dbReference type="AlphaFoldDB" id="A0A7I8DIN2"/>
<accession>A0A7I8DIN2</accession>
<dbReference type="Proteomes" id="UP000515703">
    <property type="component" value="Chromosome"/>
</dbReference>
<gene>
    <name evidence="1" type="ORF">bsdcttw_12030</name>
</gene>
<dbReference type="RefSeq" id="WP_185258508.1">
    <property type="nucleotide sequence ID" value="NZ_AP023368.1"/>
</dbReference>